<dbReference type="InterPro" id="IPR011701">
    <property type="entry name" value="MFS"/>
</dbReference>
<keyword evidence="3 5" id="KW-1133">Transmembrane helix</keyword>
<gene>
    <name evidence="8" type="ORF">CEY11_03770</name>
    <name evidence="7" type="ORF">CEY11_14000</name>
</gene>
<dbReference type="PANTHER" id="PTHR23501:SF1">
    <property type="entry name" value="TRANSPORT PROTEIN HSRA-RELATED"/>
    <property type="match status" value="1"/>
</dbReference>
<comment type="subcellular location">
    <subcellularLocation>
        <location evidence="1">Membrane</location>
        <topology evidence="1">Multi-pass membrane protein</topology>
    </subcellularLocation>
</comment>
<dbReference type="OrthoDB" id="9807274at2"/>
<name>A0A225MDI8_9BURK</name>
<keyword evidence="4 5" id="KW-0472">Membrane</keyword>
<dbReference type="SUPFAM" id="SSF103473">
    <property type="entry name" value="MFS general substrate transporter"/>
    <property type="match status" value="1"/>
</dbReference>
<dbReference type="PANTHER" id="PTHR23501">
    <property type="entry name" value="MAJOR FACILITATOR SUPERFAMILY"/>
    <property type="match status" value="1"/>
</dbReference>
<dbReference type="AlphaFoldDB" id="A0A225MDI8"/>
<organism evidence="7 9">
    <name type="scientific">Candidimonas nitroreducens</name>
    <dbReference type="NCBI Taxonomy" id="683354"/>
    <lineage>
        <taxon>Bacteria</taxon>
        <taxon>Pseudomonadati</taxon>
        <taxon>Pseudomonadota</taxon>
        <taxon>Betaproteobacteria</taxon>
        <taxon>Burkholderiales</taxon>
        <taxon>Alcaligenaceae</taxon>
        <taxon>Candidimonas</taxon>
    </lineage>
</organism>
<dbReference type="Pfam" id="PF07690">
    <property type="entry name" value="MFS_1"/>
    <property type="match status" value="1"/>
</dbReference>
<evidence type="ECO:0000313" key="9">
    <source>
        <dbReference type="Proteomes" id="UP000214603"/>
    </source>
</evidence>
<proteinExistence type="predicted"/>
<evidence type="ECO:0000256" key="5">
    <source>
        <dbReference type="SAM" id="Phobius"/>
    </source>
</evidence>
<feature type="transmembrane region" description="Helical" evidence="5">
    <location>
        <begin position="73"/>
        <end position="93"/>
    </location>
</feature>
<evidence type="ECO:0000313" key="8">
    <source>
        <dbReference type="EMBL" id="OWT65854.1"/>
    </source>
</evidence>
<protein>
    <submittedName>
        <fullName evidence="7">MFS transporter</fullName>
    </submittedName>
</protein>
<dbReference type="GO" id="GO:0005886">
    <property type="term" value="C:plasma membrane"/>
    <property type="evidence" value="ECO:0007669"/>
    <property type="project" value="TreeGrafter"/>
</dbReference>
<dbReference type="EMBL" id="NJIH01000002">
    <property type="protein sequence ID" value="OWT65854.1"/>
    <property type="molecule type" value="Genomic_DNA"/>
</dbReference>
<evidence type="ECO:0000256" key="3">
    <source>
        <dbReference type="ARBA" id="ARBA00022989"/>
    </source>
</evidence>
<evidence type="ECO:0000256" key="2">
    <source>
        <dbReference type="ARBA" id="ARBA00022692"/>
    </source>
</evidence>
<sequence length="110" mass="11530">MSNRTRLIPITVACPLFLQNLDTSIMATALPSIASSLEVQALHLNLAITSYLLSLAVFLPASGWCADRYGARSVFCTAIGLFSVGSALCGLANSLPQLVVFRVIQGMGGA</sequence>
<dbReference type="InterPro" id="IPR036259">
    <property type="entry name" value="MFS_trans_sf"/>
</dbReference>
<dbReference type="InterPro" id="IPR020846">
    <property type="entry name" value="MFS_dom"/>
</dbReference>
<evidence type="ECO:0000313" key="7">
    <source>
        <dbReference type="EMBL" id="OWT58130.1"/>
    </source>
</evidence>
<evidence type="ECO:0000256" key="1">
    <source>
        <dbReference type="ARBA" id="ARBA00004141"/>
    </source>
</evidence>
<dbReference type="Proteomes" id="UP000214603">
    <property type="component" value="Unassembled WGS sequence"/>
</dbReference>
<dbReference type="GO" id="GO:0022857">
    <property type="term" value="F:transmembrane transporter activity"/>
    <property type="evidence" value="ECO:0007669"/>
    <property type="project" value="InterPro"/>
</dbReference>
<keyword evidence="2 5" id="KW-0812">Transmembrane</keyword>
<reference evidence="7" key="2">
    <citation type="submission" date="2017-06" db="EMBL/GenBank/DDBJ databases">
        <authorList>
            <person name="Kim H.J."/>
            <person name="Triplett B.A."/>
        </authorList>
    </citation>
    <scope>NUCLEOTIDE SEQUENCE</scope>
    <source>
        <strain evidence="7">SC-089</strain>
    </source>
</reference>
<dbReference type="EMBL" id="NJIH01000008">
    <property type="protein sequence ID" value="OWT58130.1"/>
    <property type="molecule type" value="Genomic_DNA"/>
</dbReference>
<dbReference type="Gene3D" id="1.20.1720.10">
    <property type="entry name" value="Multidrug resistance protein D"/>
    <property type="match status" value="1"/>
</dbReference>
<feature type="non-terminal residue" evidence="7">
    <location>
        <position position="110"/>
    </location>
</feature>
<reference evidence="9" key="1">
    <citation type="submission" date="2017-06" db="EMBL/GenBank/DDBJ databases">
        <title>Herbaspirillum phytohormonus sp. nov., isolated from the root nodule of Robinia pseudoacacia in lead-zinc mine.</title>
        <authorList>
            <person name="Fan M."/>
            <person name="Lin Y."/>
        </authorList>
    </citation>
    <scope>NUCLEOTIDE SEQUENCE [LARGE SCALE GENOMIC DNA]</scope>
    <source>
        <strain evidence="9">SC-089</strain>
    </source>
</reference>
<accession>A0A225MDI8</accession>
<evidence type="ECO:0000256" key="4">
    <source>
        <dbReference type="ARBA" id="ARBA00023136"/>
    </source>
</evidence>
<dbReference type="PROSITE" id="PS50850">
    <property type="entry name" value="MFS"/>
    <property type="match status" value="1"/>
</dbReference>
<comment type="caution">
    <text evidence="7">The sequence shown here is derived from an EMBL/GenBank/DDBJ whole genome shotgun (WGS) entry which is preliminary data.</text>
</comment>
<feature type="transmembrane region" description="Helical" evidence="5">
    <location>
        <begin position="46"/>
        <end position="66"/>
    </location>
</feature>
<feature type="domain" description="Major facilitator superfamily (MFS) profile" evidence="6">
    <location>
        <begin position="8"/>
        <end position="110"/>
    </location>
</feature>
<dbReference type="RefSeq" id="WP_143322675.1">
    <property type="nucleotide sequence ID" value="NZ_NJIH01000002.1"/>
</dbReference>
<keyword evidence="9" id="KW-1185">Reference proteome</keyword>
<evidence type="ECO:0000259" key="6">
    <source>
        <dbReference type="PROSITE" id="PS50850"/>
    </source>
</evidence>